<dbReference type="SUPFAM" id="SSF56601">
    <property type="entry name" value="beta-lactamase/transpeptidase-like"/>
    <property type="match status" value="1"/>
</dbReference>
<evidence type="ECO:0000256" key="1">
    <source>
        <dbReference type="ARBA" id="ARBA00004370"/>
    </source>
</evidence>
<dbReference type="InterPro" id="IPR001466">
    <property type="entry name" value="Beta-lactam-related"/>
</dbReference>
<keyword evidence="2" id="KW-0472">Membrane</keyword>
<keyword evidence="5" id="KW-1185">Reference proteome</keyword>
<feature type="domain" description="Beta-lactamase-related" evidence="3">
    <location>
        <begin position="11"/>
        <end position="318"/>
    </location>
</feature>
<dbReference type="PANTHER" id="PTHR46825:SF11">
    <property type="entry name" value="PENICILLIN-BINDING PROTEIN 4"/>
    <property type="match status" value="1"/>
</dbReference>
<dbReference type="Pfam" id="PF00144">
    <property type="entry name" value="Beta-lactamase"/>
    <property type="match status" value="1"/>
</dbReference>
<dbReference type="PANTHER" id="PTHR46825">
    <property type="entry name" value="D-ALANYL-D-ALANINE-CARBOXYPEPTIDASE/ENDOPEPTIDASE AMPH"/>
    <property type="match status" value="1"/>
</dbReference>
<comment type="caution">
    <text evidence="4">The sequence shown here is derived from an EMBL/GenBank/DDBJ whole genome shotgun (WGS) entry which is preliminary data.</text>
</comment>
<proteinExistence type="predicted"/>
<accession>A0ABW0BQI8</accession>
<dbReference type="RefSeq" id="WP_378593986.1">
    <property type="nucleotide sequence ID" value="NZ_JBHSKD010000030.1"/>
</dbReference>
<dbReference type="InterPro" id="IPR012338">
    <property type="entry name" value="Beta-lactam/transpept-like"/>
</dbReference>
<evidence type="ECO:0000259" key="3">
    <source>
        <dbReference type="Pfam" id="PF00144"/>
    </source>
</evidence>
<gene>
    <name evidence="4" type="ORF">ACFPGP_23520</name>
</gene>
<dbReference type="EC" id="3.-.-.-" evidence="4"/>
<dbReference type="Gene3D" id="3.40.710.10">
    <property type="entry name" value="DD-peptidase/beta-lactamase superfamily"/>
    <property type="match status" value="1"/>
</dbReference>
<dbReference type="Proteomes" id="UP001596087">
    <property type="component" value="Unassembled WGS sequence"/>
</dbReference>
<dbReference type="EMBL" id="JBHSKD010000030">
    <property type="protein sequence ID" value="MFC5179661.1"/>
    <property type="molecule type" value="Genomic_DNA"/>
</dbReference>
<dbReference type="InterPro" id="IPR050491">
    <property type="entry name" value="AmpC-like"/>
</dbReference>
<protein>
    <submittedName>
        <fullName evidence="4">Serine hydrolase domain-containing protein</fullName>
        <ecNumber evidence="4">3.-.-.-</ecNumber>
    </submittedName>
</protein>
<evidence type="ECO:0000313" key="5">
    <source>
        <dbReference type="Proteomes" id="UP001596087"/>
    </source>
</evidence>
<reference evidence="5" key="1">
    <citation type="journal article" date="2019" name="Int. J. Syst. Evol. Microbiol.">
        <title>The Global Catalogue of Microorganisms (GCM) 10K type strain sequencing project: providing services to taxonomists for standard genome sequencing and annotation.</title>
        <authorList>
            <consortium name="The Broad Institute Genomics Platform"/>
            <consortium name="The Broad Institute Genome Sequencing Center for Infectious Disease"/>
            <person name="Wu L."/>
            <person name="Ma J."/>
        </authorList>
    </citation>
    <scope>NUCLEOTIDE SEQUENCE [LARGE SCALE GENOMIC DNA]</scope>
    <source>
        <strain evidence="5">DFY41</strain>
    </source>
</reference>
<name>A0ABW0BQI8_9ACTN</name>
<evidence type="ECO:0000256" key="2">
    <source>
        <dbReference type="ARBA" id="ARBA00023136"/>
    </source>
</evidence>
<keyword evidence="4" id="KW-0378">Hydrolase</keyword>
<comment type="subcellular location">
    <subcellularLocation>
        <location evidence="1">Membrane</location>
    </subcellularLocation>
</comment>
<organism evidence="4 5">
    <name type="scientific">Nocardioides taihuensis</name>
    <dbReference type="NCBI Taxonomy" id="1835606"/>
    <lineage>
        <taxon>Bacteria</taxon>
        <taxon>Bacillati</taxon>
        <taxon>Actinomycetota</taxon>
        <taxon>Actinomycetes</taxon>
        <taxon>Propionibacteriales</taxon>
        <taxon>Nocardioidaceae</taxon>
        <taxon>Nocardioides</taxon>
    </lineage>
</organism>
<sequence length="346" mass="36652">MTTLAATMDRVATATGFSGVVRVDVAGETVLERAWGLADRAYGVSMTPATRIGVASGAKPLTALAVMRLVEDGVLSLGTRAREVLGADLPLVDDAVTVEHLLSHRSGIGDYLDEDDQDDMLAYVMPVPVHRLDAAESYLPALDGHPQVFAPGTGFAYCNGGFCVLALIAERVSGVRFQELVRQQVIEPSGLTATAYLRSDQLPGDAARGYLDDGPRTNVLHLPVVGGGDGGVYTTAADVHAFWTALDGGRPVTPGTRDEMWRSRGFLDRTDRLDGYGLGFWRWGDAVVLEGYDAGASFRSAHLPGRASWSVLSNTTEGAWPVAAALDAVLTDGSGRPGRDAPLDVR</sequence>
<evidence type="ECO:0000313" key="4">
    <source>
        <dbReference type="EMBL" id="MFC5179661.1"/>
    </source>
</evidence>
<dbReference type="GO" id="GO:0016787">
    <property type="term" value="F:hydrolase activity"/>
    <property type="evidence" value="ECO:0007669"/>
    <property type="project" value="UniProtKB-KW"/>
</dbReference>